<dbReference type="OrthoDB" id="190276at2"/>
<keyword evidence="4" id="KW-0460">Magnesium</keyword>
<accession>A0A371YPN5</accession>
<dbReference type="EMBL" id="JBHRSF010000170">
    <property type="protein sequence ID" value="MFC2998138.1"/>
    <property type="molecule type" value="Genomic_DNA"/>
</dbReference>
<sequence length="247" mass="28911">MFNDLFAEVSQGFGTKNYTSTVPSFGRGHEIVVPHGKLIYIPQFIDQKIADRTLDVFFENDQYAWNETNWHNVENINDLVWKNIAWHQDTIKMYGKEHTLPRVSAWYGDTGKSYKYSGILLHPKPWSPALLWMREQLQKVSEHHFNSVLLNWYRSGQDHLSWHTDAEKELGKNPTIASLNFGEARRFVLRRNDDHSDKIEISLGHGDLLIMQGELQHYWQHSVPKQAKISKGRLNMTFRQIHSPTEL</sequence>
<keyword evidence="3" id="KW-0227">DNA damage</keyword>
<feature type="binding site" evidence="9">
    <location>
        <position position="239"/>
    </location>
    <ligand>
        <name>2-oxoglutarate</name>
        <dbReference type="ChEBI" id="CHEBI:16810"/>
    </ligand>
</feature>
<evidence type="ECO:0000313" key="11">
    <source>
        <dbReference type="EMBL" id="MFC2998138.1"/>
    </source>
</evidence>
<keyword evidence="2" id="KW-0479">Metal-binding</keyword>
<dbReference type="Gene3D" id="2.60.120.590">
    <property type="entry name" value="Alpha-ketoglutarate-dependent dioxygenase AlkB-like"/>
    <property type="match status" value="1"/>
</dbReference>
<evidence type="ECO:0000256" key="3">
    <source>
        <dbReference type="ARBA" id="ARBA00022763"/>
    </source>
</evidence>
<dbReference type="Pfam" id="PF13532">
    <property type="entry name" value="2OG-FeII_Oxy_2"/>
    <property type="match status" value="1"/>
</dbReference>
<dbReference type="PANTHER" id="PTHR31573">
    <property type="entry name" value="ALPHA-KETOGLUTARATE-DEPENDENT DIOXYGENASE ALKB HOMOLOG 2"/>
    <property type="match status" value="1"/>
</dbReference>
<name>A0A371YPN5_9GAMM</name>
<dbReference type="InterPro" id="IPR032852">
    <property type="entry name" value="ALKBH2"/>
</dbReference>
<evidence type="ECO:0000256" key="6">
    <source>
        <dbReference type="ARBA" id="ARBA00023002"/>
    </source>
</evidence>
<feature type="binding site" evidence="9">
    <location>
        <position position="163"/>
    </location>
    <ligand>
        <name>2-oxoglutarate</name>
        <dbReference type="ChEBI" id="CHEBI:16810"/>
    </ligand>
</feature>
<feature type="binding site" evidence="9">
    <location>
        <begin position="114"/>
        <end position="116"/>
    </location>
    <ligand>
        <name>substrate</name>
    </ligand>
</feature>
<evidence type="ECO:0000313" key="14">
    <source>
        <dbReference type="Proteomes" id="UP001595455"/>
    </source>
</evidence>
<evidence type="ECO:0000313" key="12">
    <source>
        <dbReference type="EMBL" id="RFC83413.1"/>
    </source>
</evidence>
<keyword evidence="8" id="KW-0234">DNA repair</keyword>
<evidence type="ECO:0000259" key="10">
    <source>
        <dbReference type="PROSITE" id="PS51471"/>
    </source>
</evidence>
<feature type="binding site" evidence="9">
    <location>
        <position position="153"/>
    </location>
    <ligand>
        <name>2-oxoglutarate</name>
        <dbReference type="ChEBI" id="CHEBI:16810"/>
    </ligand>
</feature>
<feature type="binding site" evidence="9">
    <location>
        <position position="221"/>
    </location>
    <ligand>
        <name>2-oxoglutarate</name>
        <dbReference type="ChEBI" id="CHEBI:16810"/>
    </ligand>
</feature>
<dbReference type="PROSITE" id="PS51471">
    <property type="entry name" value="FE2OG_OXY"/>
    <property type="match status" value="1"/>
</dbReference>
<keyword evidence="7" id="KW-0408">Iron</keyword>
<evidence type="ECO:0000256" key="7">
    <source>
        <dbReference type="ARBA" id="ARBA00023004"/>
    </source>
</evidence>
<feature type="binding site" evidence="9">
    <location>
        <position position="151"/>
    </location>
    <ligand>
        <name>2-oxoglutarate</name>
        <dbReference type="ChEBI" id="CHEBI:16810"/>
    </ligand>
</feature>
<reference evidence="12 13" key="2">
    <citation type="submission" date="2018-08" db="EMBL/GenBank/DDBJ databases">
        <title>The draft genome of Acinetobacter sichuanensis strain WCHAc060041.</title>
        <authorList>
            <person name="Qin J."/>
            <person name="Feng Y."/>
            <person name="Zong Z."/>
        </authorList>
    </citation>
    <scope>NUCLEOTIDE SEQUENCE [LARGE SCALE GENOMIC DNA]</scope>
    <source>
        <strain evidence="12 13">WCHAc060041</strain>
    </source>
</reference>
<feature type="binding site" evidence="9">
    <location>
        <position position="237"/>
    </location>
    <ligand>
        <name>2-oxoglutarate</name>
        <dbReference type="ChEBI" id="CHEBI:16810"/>
    </ligand>
</feature>
<dbReference type="Proteomes" id="UP001595455">
    <property type="component" value="Unassembled WGS sequence"/>
</dbReference>
<comment type="caution">
    <text evidence="12">The sequence shown here is derived from an EMBL/GenBank/DDBJ whole genome shotgun (WGS) entry which is preliminary data.</text>
</comment>
<organism evidence="12 13">
    <name type="scientific">Acinetobacter sichuanensis</name>
    <dbReference type="NCBI Taxonomy" id="2136183"/>
    <lineage>
        <taxon>Bacteria</taxon>
        <taxon>Pseudomonadati</taxon>
        <taxon>Pseudomonadota</taxon>
        <taxon>Gammaproteobacteria</taxon>
        <taxon>Moraxellales</taxon>
        <taxon>Moraxellaceae</taxon>
        <taxon>Acinetobacter</taxon>
    </lineage>
</organism>
<keyword evidence="14" id="KW-1185">Reference proteome</keyword>
<evidence type="ECO:0000256" key="9">
    <source>
        <dbReference type="PIRSR" id="PIRSR632852-1"/>
    </source>
</evidence>
<proteinExistence type="predicted"/>
<evidence type="ECO:0000256" key="4">
    <source>
        <dbReference type="ARBA" id="ARBA00022842"/>
    </source>
</evidence>
<dbReference type="SUPFAM" id="SSF51197">
    <property type="entry name" value="Clavaminate synthase-like"/>
    <property type="match status" value="1"/>
</dbReference>
<dbReference type="Proteomes" id="UP000240957">
    <property type="component" value="Unassembled WGS sequence"/>
</dbReference>
<dbReference type="PANTHER" id="PTHR31573:SF1">
    <property type="entry name" value="DNA OXIDATIVE DEMETHYLASE ALKBH2"/>
    <property type="match status" value="1"/>
</dbReference>
<dbReference type="GO" id="GO:0006307">
    <property type="term" value="P:DNA alkylation repair"/>
    <property type="evidence" value="ECO:0007669"/>
    <property type="project" value="TreeGrafter"/>
</dbReference>
<dbReference type="RefSeq" id="WP_107008440.1">
    <property type="nucleotide sequence ID" value="NZ_JBHRSF010000170.1"/>
</dbReference>
<dbReference type="GO" id="GO:0008198">
    <property type="term" value="F:ferrous iron binding"/>
    <property type="evidence" value="ECO:0007669"/>
    <property type="project" value="TreeGrafter"/>
</dbReference>
<comment type="cofactor">
    <cofactor evidence="1">
        <name>Fe(2+)</name>
        <dbReference type="ChEBI" id="CHEBI:29033"/>
    </cofactor>
</comment>
<dbReference type="EMBL" id="PYIX02000017">
    <property type="protein sequence ID" value="RFC83413.1"/>
    <property type="molecule type" value="Genomic_DNA"/>
</dbReference>
<dbReference type="InterPro" id="IPR005123">
    <property type="entry name" value="Oxoglu/Fe-dep_dioxygenase_dom"/>
</dbReference>
<evidence type="ECO:0000256" key="8">
    <source>
        <dbReference type="ARBA" id="ARBA00023204"/>
    </source>
</evidence>
<reference evidence="11" key="1">
    <citation type="journal article" date="2014" name="Int. J. Syst. Evol. Microbiol.">
        <title>Complete genome of a new Firmicutes species belonging to the dominant human colonic microbiota ('Ruminococcus bicirculans') reveals two chromosomes and a selective capacity to utilize plant glucans.</title>
        <authorList>
            <consortium name="NISC Comparative Sequencing Program"/>
            <person name="Wegmann U."/>
            <person name="Louis P."/>
            <person name="Goesmann A."/>
            <person name="Henrissat B."/>
            <person name="Duncan S.H."/>
            <person name="Flint H.J."/>
        </authorList>
    </citation>
    <scope>NUCLEOTIDE SEQUENCE</scope>
    <source>
        <strain evidence="11">KCTC 62575</strain>
    </source>
</reference>
<dbReference type="InterPro" id="IPR027450">
    <property type="entry name" value="AlkB-like"/>
</dbReference>
<dbReference type="FunFam" id="2.60.120.590:FF:000004">
    <property type="entry name" value="DNA oxidative demethylase ALKBH2"/>
    <property type="match status" value="1"/>
</dbReference>
<reference evidence="14" key="3">
    <citation type="journal article" date="2019" name="Int. J. Syst. Evol. Microbiol.">
        <title>The Global Catalogue of Microorganisms (GCM) 10K type strain sequencing project: providing services to taxonomists for standard genome sequencing and annotation.</title>
        <authorList>
            <consortium name="The Broad Institute Genomics Platform"/>
            <consortium name="The Broad Institute Genome Sequencing Center for Infectious Disease"/>
            <person name="Wu L."/>
            <person name="Ma J."/>
        </authorList>
    </citation>
    <scope>NUCLEOTIDE SEQUENCE [LARGE SCALE GENOMIC DNA]</scope>
    <source>
        <strain evidence="14">KCTC 62575</strain>
    </source>
</reference>
<dbReference type="GO" id="GO:0051747">
    <property type="term" value="F:cytosine C-5 DNA demethylase activity"/>
    <property type="evidence" value="ECO:0007669"/>
    <property type="project" value="TreeGrafter"/>
</dbReference>
<gene>
    <name evidence="11" type="ORF">ACFODO_23390</name>
    <name evidence="12" type="ORF">C9E89_011220</name>
</gene>
<feature type="binding site" evidence="9">
    <location>
        <position position="233"/>
    </location>
    <ligand>
        <name>2-oxoglutarate</name>
        <dbReference type="ChEBI" id="CHEBI:16810"/>
    </ligand>
</feature>
<keyword evidence="6" id="KW-0560">Oxidoreductase</keyword>
<reference evidence="11" key="4">
    <citation type="submission" date="2024-09" db="EMBL/GenBank/DDBJ databases">
        <authorList>
            <person name="Sun Q."/>
            <person name="Mori K."/>
        </authorList>
    </citation>
    <scope>NUCLEOTIDE SEQUENCE</scope>
    <source>
        <strain evidence="11">KCTC 62575</strain>
    </source>
</reference>
<feature type="domain" description="Fe2OG dioxygenase" evidence="10">
    <location>
        <begin position="144"/>
        <end position="242"/>
    </location>
</feature>
<evidence type="ECO:0000256" key="5">
    <source>
        <dbReference type="ARBA" id="ARBA00022964"/>
    </source>
</evidence>
<dbReference type="AlphaFoldDB" id="A0A371YPN5"/>
<evidence type="ECO:0000256" key="2">
    <source>
        <dbReference type="ARBA" id="ARBA00022723"/>
    </source>
</evidence>
<evidence type="ECO:0000313" key="13">
    <source>
        <dbReference type="Proteomes" id="UP000240957"/>
    </source>
</evidence>
<keyword evidence="5 12" id="KW-0223">Dioxygenase</keyword>
<dbReference type="InterPro" id="IPR037151">
    <property type="entry name" value="AlkB-like_sf"/>
</dbReference>
<evidence type="ECO:0000256" key="1">
    <source>
        <dbReference type="ARBA" id="ARBA00001954"/>
    </source>
</evidence>
<dbReference type="GO" id="GO:0035516">
    <property type="term" value="F:broad specificity oxidative DNA demethylase activity"/>
    <property type="evidence" value="ECO:0007669"/>
    <property type="project" value="TreeGrafter"/>
</dbReference>
<protein>
    <submittedName>
        <fullName evidence="11 12">Alpha-ketoglutarate-dependent dioxygenase AlkB</fullName>
    </submittedName>
</protein>